<evidence type="ECO:0000256" key="9">
    <source>
        <dbReference type="ARBA" id="ARBA00023049"/>
    </source>
</evidence>
<evidence type="ECO:0000256" key="2">
    <source>
        <dbReference type="ARBA" id="ARBA00004141"/>
    </source>
</evidence>
<evidence type="ECO:0000256" key="11">
    <source>
        <dbReference type="RuleBase" id="RU362031"/>
    </source>
</evidence>
<sequence length="463" mass="50280">MMDFFWSLGSFVVALGILVTAHEYGHFWVARKCGVKVERFSVGFGKAIWRRKGKDGTEYVLAMIPLGGYVKMLDERVEDVPEHMLGQAFNRKSVWQRIAIVSAGPIANFIFAIIALYFMFLIGVPSVKPIISDTIADSPASVIKVTEPSQVIAVDGKKVRDWEEVNLALVGHIGAQNLSITVASLANLTPVMNAEKDAALIGKTYQLDTKAWKFDPEKESPITALGLKVYRPSLKPIVGAVIEGSAADQAQVKVGDTILSINDKPYGDWASFVALVQQSANKSLSLKIKRDGEILILPVTPKAEKNAEGKLVGLIGISPKSPKWPENMLIQMEYGIVGSALNAVDRTWQLTAVSVKTIAKLFTGDVSVKNLSGPISIAQGAGRSADYGLVRFLGFLALISISLGIINLMPVPVLDGGHLLFYFIEVVTGRPVPERVQEIGFKIGAVMLLLLMSVALFNDFSRL</sequence>
<feature type="transmembrane region" description="Helical" evidence="11">
    <location>
        <begin position="389"/>
        <end position="409"/>
    </location>
</feature>
<dbReference type="InterPro" id="IPR041489">
    <property type="entry name" value="PDZ_6"/>
</dbReference>
<evidence type="ECO:0000313" key="14">
    <source>
        <dbReference type="Proteomes" id="UP000273022"/>
    </source>
</evidence>
<evidence type="ECO:0000256" key="7">
    <source>
        <dbReference type="ARBA" id="ARBA00022833"/>
    </source>
</evidence>
<dbReference type="GO" id="GO:0004222">
    <property type="term" value="F:metalloendopeptidase activity"/>
    <property type="evidence" value="ECO:0007669"/>
    <property type="project" value="InterPro"/>
</dbReference>
<dbReference type="InterPro" id="IPR001478">
    <property type="entry name" value="PDZ"/>
</dbReference>
<comment type="subcellular location">
    <subcellularLocation>
        <location evidence="2">Membrane</location>
        <topology evidence="2">Multi-pass membrane protein</topology>
    </subcellularLocation>
</comment>
<keyword evidence="7 11" id="KW-0862">Zinc</keyword>
<keyword evidence="14" id="KW-1185">Reference proteome</keyword>
<keyword evidence="4 13" id="KW-0645">Protease</keyword>
<dbReference type="AlphaFoldDB" id="A0A3A6TSF7"/>
<keyword evidence="11" id="KW-0479">Metal-binding</keyword>
<comment type="cofactor">
    <cofactor evidence="1 11">
        <name>Zn(2+)</name>
        <dbReference type="ChEBI" id="CHEBI:29105"/>
    </cofactor>
</comment>
<dbReference type="NCBIfam" id="TIGR00054">
    <property type="entry name" value="RIP metalloprotease RseP"/>
    <property type="match status" value="1"/>
</dbReference>
<dbReference type="InterPro" id="IPR004387">
    <property type="entry name" value="Pept_M50_Zn"/>
</dbReference>
<feature type="transmembrane region" description="Helical" evidence="11">
    <location>
        <begin position="98"/>
        <end position="122"/>
    </location>
</feature>
<evidence type="ECO:0000256" key="6">
    <source>
        <dbReference type="ARBA" id="ARBA00022801"/>
    </source>
</evidence>
<dbReference type="EMBL" id="QYYH01000008">
    <property type="protein sequence ID" value="RJY19094.1"/>
    <property type="molecule type" value="Genomic_DNA"/>
</dbReference>
<dbReference type="RefSeq" id="WP_121852040.1">
    <property type="nucleotide sequence ID" value="NZ_CP037952.1"/>
</dbReference>
<dbReference type="InterPro" id="IPR008915">
    <property type="entry name" value="Peptidase_M50"/>
</dbReference>
<dbReference type="OrthoDB" id="9782003at2"/>
<keyword evidence="9 11" id="KW-0482">Metalloprotease</keyword>
<keyword evidence="6 11" id="KW-0378">Hydrolase</keyword>
<evidence type="ECO:0000256" key="5">
    <source>
        <dbReference type="ARBA" id="ARBA00022692"/>
    </source>
</evidence>
<dbReference type="PANTHER" id="PTHR42837">
    <property type="entry name" value="REGULATOR OF SIGMA-E PROTEASE RSEP"/>
    <property type="match status" value="1"/>
</dbReference>
<evidence type="ECO:0000256" key="1">
    <source>
        <dbReference type="ARBA" id="ARBA00001947"/>
    </source>
</evidence>
<dbReference type="NCBIfam" id="NF008046">
    <property type="entry name" value="PRK10779.1"/>
    <property type="match status" value="1"/>
</dbReference>
<keyword evidence="10 11" id="KW-0472">Membrane</keyword>
<keyword evidence="5 11" id="KW-0812">Transmembrane</keyword>
<dbReference type="Gene3D" id="2.30.42.10">
    <property type="match status" value="2"/>
</dbReference>
<dbReference type="SMART" id="SM00228">
    <property type="entry name" value="PDZ"/>
    <property type="match status" value="2"/>
</dbReference>
<dbReference type="Pfam" id="PF17820">
    <property type="entry name" value="PDZ_6"/>
    <property type="match status" value="1"/>
</dbReference>
<dbReference type="Pfam" id="PF02163">
    <property type="entry name" value="Peptidase_M50"/>
    <property type="match status" value="1"/>
</dbReference>
<organism evidence="13 14">
    <name type="scientific">Parashewanella spongiae</name>
    <dbReference type="NCBI Taxonomy" id="342950"/>
    <lineage>
        <taxon>Bacteria</taxon>
        <taxon>Pseudomonadati</taxon>
        <taxon>Pseudomonadota</taxon>
        <taxon>Gammaproteobacteria</taxon>
        <taxon>Alteromonadales</taxon>
        <taxon>Shewanellaceae</taxon>
        <taxon>Parashewanella</taxon>
    </lineage>
</organism>
<evidence type="ECO:0000256" key="4">
    <source>
        <dbReference type="ARBA" id="ARBA00022670"/>
    </source>
</evidence>
<dbReference type="PANTHER" id="PTHR42837:SF2">
    <property type="entry name" value="MEMBRANE METALLOPROTEASE ARASP2, CHLOROPLASTIC-RELATED"/>
    <property type="match status" value="1"/>
</dbReference>
<dbReference type="CDD" id="cd23081">
    <property type="entry name" value="cpPDZ_EcRseP-like"/>
    <property type="match status" value="1"/>
</dbReference>
<dbReference type="SUPFAM" id="SSF50156">
    <property type="entry name" value="PDZ domain-like"/>
    <property type="match status" value="2"/>
</dbReference>
<gene>
    <name evidence="13" type="primary">rseP</name>
    <name evidence="13" type="ORF">D5R81_02285</name>
</gene>
<feature type="transmembrane region" description="Helical" evidence="11">
    <location>
        <begin position="439"/>
        <end position="457"/>
    </location>
</feature>
<dbReference type="GO" id="GO:0006508">
    <property type="term" value="P:proteolysis"/>
    <property type="evidence" value="ECO:0007669"/>
    <property type="project" value="UniProtKB-KW"/>
</dbReference>
<reference evidence="13 14" key="1">
    <citation type="submission" date="2018-09" db="EMBL/GenBank/DDBJ databases">
        <title>Phylogeny of the Shewanellaceae, and recommendation for two new genera, Pseudoshewanella and Parashewanella.</title>
        <authorList>
            <person name="Wang G."/>
        </authorList>
    </citation>
    <scope>NUCLEOTIDE SEQUENCE [LARGE SCALE GENOMIC DNA]</scope>
    <source>
        <strain evidence="13 14">KCTC 22492</strain>
    </source>
</reference>
<accession>A0A3A6TSF7</accession>
<evidence type="ECO:0000313" key="13">
    <source>
        <dbReference type="EMBL" id="RJY19094.1"/>
    </source>
</evidence>
<dbReference type="GO" id="GO:0016020">
    <property type="term" value="C:membrane"/>
    <property type="evidence" value="ECO:0007669"/>
    <property type="project" value="UniProtKB-SubCell"/>
</dbReference>
<dbReference type="GO" id="GO:0046872">
    <property type="term" value="F:metal ion binding"/>
    <property type="evidence" value="ECO:0007669"/>
    <property type="project" value="UniProtKB-KW"/>
</dbReference>
<dbReference type="PROSITE" id="PS50106">
    <property type="entry name" value="PDZ"/>
    <property type="match status" value="1"/>
</dbReference>
<dbReference type="CDD" id="cd06163">
    <property type="entry name" value="S2P-M50_PDZ_RseP-like"/>
    <property type="match status" value="2"/>
</dbReference>
<dbReference type="EC" id="3.4.24.-" evidence="11"/>
<evidence type="ECO:0000259" key="12">
    <source>
        <dbReference type="PROSITE" id="PS50106"/>
    </source>
</evidence>
<comment type="caution">
    <text evidence="13">The sequence shown here is derived from an EMBL/GenBank/DDBJ whole genome shotgun (WGS) entry which is preliminary data.</text>
</comment>
<name>A0A3A6TSF7_9GAMM</name>
<dbReference type="Proteomes" id="UP000273022">
    <property type="component" value="Unassembled WGS sequence"/>
</dbReference>
<evidence type="ECO:0000256" key="3">
    <source>
        <dbReference type="ARBA" id="ARBA00007931"/>
    </source>
</evidence>
<evidence type="ECO:0000256" key="8">
    <source>
        <dbReference type="ARBA" id="ARBA00022989"/>
    </source>
</evidence>
<keyword evidence="8 11" id="KW-1133">Transmembrane helix</keyword>
<protein>
    <recommendedName>
        <fullName evidence="11">Zinc metalloprotease</fullName>
        <ecNumber evidence="11">3.4.24.-</ecNumber>
    </recommendedName>
</protein>
<proteinExistence type="inferred from homology"/>
<comment type="similarity">
    <text evidence="3 11">Belongs to the peptidase M50B family.</text>
</comment>
<dbReference type="InterPro" id="IPR036034">
    <property type="entry name" value="PDZ_sf"/>
</dbReference>
<feature type="domain" description="PDZ" evidence="12">
    <location>
        <begin position="211"/>
        <end position="303"/>
    </location>
</feature>
<evidence type="ECO:0000256" key="10">
    <source>
        <dbReference type="ARBA" id="ARBA00023136"/>
    </source>
</evidence>